<dbReference type="Proteomes" id="UP001610411">
    <property type="component" value="Unassembled WGS sequence"/>
</dbReference>
<keyword evidence="2" id="KW-1133">Transmembrane helix</keyword>
<keyword evidence="2" id="KW-0472">Membrane</keyword>
<feature type="region of interest" description="Disordered" evidence="1">
    <location>
        <begin position="121"/>
        <end position="147"/>
    </location>
</feature>
<dbReference type="EMBL" id="JBFSEQ010000013">
    <property type="protein sequence ID" value="KAL2762785.1"/>
    <property type="molecule type" value="Genomic_DNA"/>
</dbReference>
<accession>A0ABD2D897</accession>
<feature type="region of interest" description="Disordered" evidence="1">
    <location>
        <begin position="52"/>
        <end position="107"/>
    </location>
</feature>
<keyword evidence="4" id="KW-1185">Reference proteome</keyword>
<gene>
    <name evidence="3" type="ORF">WCI35_031208</name>
</gene>
<evidence type="ECO:0000313" key="4">
    <source>
        <dbReference type="Proteomes" id="UP001610411"/>
    </source>
</evidence>
<feature type="non-terminal residue" evidence="3">
    <location>
        <position position="1"/>
    </location>
</feature>
<evidence type="ECO:0000256" key="2">
    <source>
        <dbReference type="SAM" id="Phobius"/>
    </source>
</evidence>
<evidence type="ECO:0000256" key="1">
    <source>
        <dbReference type="SAM" id="MobiDB-lite"/>
    </source>
</evidence>
<keyword evidence="2" id="KW-0812">Transmembrane</keyword>
<proteinExistence type="predicted"/>
<feature type="transmembrane region" description="Helical" evidence="2">
    <location>
        <begin position="25"/>
        <end position="46"/>
    </location>
</feature>
<comment type="caution">
    <text evidence="3">The sequence shown here is derived from an EMBL/GenBank/DDBJ whole genome shotgun (WGS) entry which is preliminary data.</text>
</comment>
<sequence length="147" mass="16045">ATQRPLDDSNNGDTPAPGGLKKEHLYVLIGVSVVFLLCLLLLALFLHHQCQKKHGSPSSKDEEQRPQQRLSQAVDILERKSDVATVDGLPEKDREVDTPAPAVGDPEEVTYAQLDHRALTRKTAHAASPQSTEPVAESSMYAAITRN</sequence>
<dbReference type="AlphaFoldDB" id="A0ABD2D897"/>
<evidence type="ECO:0000313" key="3">
    <source>
        <dbReference type="EMBL" id="KAL2762785.1"/>
    </source>
</evidence>
<protein>
    <submittedName>
        <fullName evidence="3">Leukocyte-associated immunoglobulin-like receptor 1 isoform c</fullName>
    </submittedName>
</protein>
<organism evidence="3 4">
    <name type="scientific">Daubentonia madagascariensis</name>
    <name type="common">Aye-aye</name>
    <name type="synonym">Sciurus madagascariensis</name>
    <dbReference type="NCBI Taxonomy" id="31869"/>
    <lineage>
        <taxon>Eukaryota</taxon>
        <taxon>Metazoa</taxon>
        <taxon>Chordata</taxon>
        <taxon>Craniata</taxon>
        <taxon>Vertebrata</taxon>
        <taxon>Euteleostomi</taxon>
        <taxon>Mammalia</taxon>
        <taxon>Eutheria</taxon>
        <taxon>Euarchontoglires</taxon>
        <taxon>Primates</taxon>
        <taxon>Strepsirrhini</taxon>
        <taxon>Chiromyiformes</taxon>
        <taxon>Daubentoniidae</taxon>
        <taxon>Daubentonia</taxon>
    </lineage>
</organism>
<name>A0ABD2D897_DAUMA</name>
<reference evidence="3 4" key="1">
    <citation type="journal article" date="2024" name="G3 (Bethesda)">
        <title>A hybrid genome assembly of the endangered aye-aye (Daubentonia madagascariensis).</title>
        <authorList>
            <person name="Versoza C.J."/>
            <person name="Pfeifer S.P."/>
        </authorList>
    </citation>
    <scope>NUCLEOTIDE SEQUENCE [LARGE SCALE GENOMIC DNA]</scope>
    <source>
        <strain evidence="3">6821</strain>
    </source>
</reference>